<name>A0A382KHF4_9ZZZZ</name>
<sequence>VPEETLICLKASPKTMDTDCATFIDSMPSIIGIVS</sequence>
<organism evidence="1">
    <name type="scientific">marine metagenome</name>
    <dbReference type="NCBI Taxonomy" id="408172"/>
    <lineage>
        <taxon>unclassified sequences</taxon>
        <taxon>metagenomes</taxon>
        <taxon>ecological metagenomes</taxon>
    </lineage>
</organism>
<accession>A0A382KHF4</accession>
<evidence type="ECO:0000313" key="1">
    <source>
        <dbReference type="EMBL" id="SVC22367.1"/>
    </source>
</evidence>
<gene>
    <name evidence="1" type="ORF">METZ01_LOCUS275221</name>
</gene>
<protein>
    <submittedName>
        <fullName evidence="1">Uncharacterized protein</fullName>
    </submittedName>
</protein>
<dbReference type="EMBL" id="UINC01079910">
    <property type="protein sequence ID" value="SVC22367.1"/>
    <property type="molecule type" value="Genomic_DNA"/>
</dbReference>
<dbReference type="AlphaFoldDB" id="A0A382KHF4"/>
<proteinExistence type="predicted"/>
<reference evidence="1" key="1">
    <citation type="submission" date="2018-05" db="EMBL/GenBank/DDBJ databases">
        <authorList>
            <person name="Lanie J.A."/>
            <person name="Ng W.-L."/>
            <person name="Kazmierczak K.M."/>
            <person name="Andrzejewski T.M."/>
            <person name="Davidsen T.M."/>
            <person name="Wayne K.J."/>
            <person name="Tettelin H."/>
            <person name="Glass J.I."/>
            <person name="Rusch D."/>
            <person name="Podicherti R."/>
            <person name="Tsui H.-C.T."/>
            <person name="Winkler M.E."/>
        </authorList>
    </citation>
    <scope>NUCLEOTIDE SEQUENCE</scope>
</reference>
<feature type="non-terminal residue" evidence="1">
    <location>
        <position position="1"/>
    </location>
</feature>
<feature type="non-terminal residue" evidence="1">
    <location>
        <position position="35"/>
    </location>
</feature>